<dbReference type="EMBL" id="WEID01000047">
    <property type="protein sequence ID" value="KAB8136762.1"/>
    <property type="molecule type" value="Genomic_DNA"/>
</dbReference>
<gene>
    <name evidence="3" type="ORF">F9U64_09640</name>
</gene>
<dbReference type="RefSeq" id="WP_153402838.1">
    <property type="nucleotide sequence ID" value="NZ_ML762429.1"/>
</dbReference>
<feature type="transmembrane region" description="Helical" evidence="2">
    <location>
        <begin position="12"/>
        <end position="38"/>
    </location>
</feature>
<dbReference type="AlphaFoldDB" id="A0A7C8KQB7"/>
<feature type="region of interest" description="Disordered" evidence="1">
    <location>
        <begin position="41"/>
        <end position="85"/>
    </location>
</feature>
<accession>A0A7C8KQB7</accession>
<dbReference type="OrthoDB" id="2653670at2"/>
<name>A0A7C8KQB7_9BACI</name>
<organism evidence="3 4">
    <name type="scientific">Gracilibacillus oryzae</name>
    <dbReference type="NCBI Taxonomy" id="1672701"/>
    <lineage>
        <taxon>Bacteria</taxon>
        <taxon>Bacillati</taxon>
        <taxon>Bacillota</taxon>
        <taxon>Bacilli</taxon>
        <taxon>Bacillales</taxon>
        <taxon>Bacillaceae</taxon>
        <taxon>Gracilibacillus</taxon>
    </lineage>
</organism>
<reference evidence="3 4" key="1">
    <citation type="submission" date="2019-10" db="EMBL/GenBank/DDBJ databases">
        <title>Gracilibacillus sp. nov. isolated from rice seeds.</title>
        <authorList>
            <person name="He S."/>
        </authorList>
    </citation>
    <scope>NUCLEOTIDE SEQUENCE [LARGE SCALE GENOMIC DNA]</scope>
    <source>
        <strain evidence="3 4">TD8</strain>
    </source>
</reference>
<keyword evidence="2" id="KW-1133">Transmembrane helix</keyword>
<feature type="compositionally biased region" description="Basic residues" evidence="1">
    <location>
        <begin position="69"/>
        <end position="85"/>
    </location>
</feature>
<dbReference type="Proteomes" id="UP000480246">
    <property type="component" value="Unassembled WGS sequence"/>
</dbReference>
<comment type="caution">
    <text evidence="3">The sequence shown here is derived from an EMBL/GenBank/DDBJ whole genome shotgun (WGS) entry which is preliminary data.</text>
</comment>
<sequence>MKMKDMGHGDRILTVLGYSLFGVILFVIAAGVIVSLLIPKNQQKQTEKIRTSTGQEQKGPAKLHANSNLKKRSPANKVALRRKKK</sequence>
<evidence type="ECO:0000256" key="1">
    <source>
        <dbReference type="SAM" id="MobiDB-lite"/>
    </source>
</evidence>
<evidence type="ECO:0000313" key="4">
    <source>
        <dbReference type="Proteomes" id="UP000480246"/>
    </source>
</evidence>
<evidence type="ECO:0000256" key="2">
    <source>
        <dbReference type="SAM" id="Phobius"/>
    </source>
</evidence>
<keyword evidence="2" id="KW-0472">Membrane</keyword>
<proteinExistence type="predicted"/>
<keyword evidence="2" id="KW-0812">Transmembrane</keyword>
<keyword evidence="4" id="KW-1185">Reference proteome</keyword>
<evidence type="ECO:0000313" key="3">
    <source>
        <dbReference type="EMBL" id="KAB8136762.1"/>
    </source>
</evidence>
<protein>
    <submittedName>
        <fullName evidence="3">Uncharacterized protein</fullName>
    </submittedName>
</protein>